<dbReference type="AlphaFoldDB" id="A0AAI9UND3"/>
<proteinExistence type="predicted"/>
<sequence length="94" mass="10665">MPKKECLCSLLILVCSWSYEGLVSARRCRALSKKDGMSHLHARVLCMRQGDLRKRQVCGRDSPGRRTSRNLDSHLPDGRWSLRAVSNKIKPCSP</sequence>
<name>A0AAI9UND3_9PEZI</name>
<comment type="caution">
    <text evidence="2">The sequence shown here is derived from an EMBL/GenBank/DDBJ whole genome shotgun (WGS) entry which is preliminary data.</text>
</comment>
<evidence type="ECO:0000256" key="1">
    <source>
        <dbReference type="SAM" id="SignalP"/>
    </source>
</evidence>
<keyword evidence="3" id="KW-1185">Reference proteome</keyword>
<protein>
    <recommendedName>
        <fullName evidence="4">Secreted protein</fullName>
    </recommendedName>
</protein>
<gene>
    <name evidence="2" type="ORF">CMEL01_03172</name>
</gene>
<keyword evidence="1" id="KW-0732">Signal</keyword>
<evidence type="ECO:0008006" key="4">
    <source>
        <dbReference type="Google" id="ProtNLM"/>
    </source>
</evidence>
<dbReference type="EMBL" id="MLGG01000013">
    <property type="protein sequence ID" value="KAK1460173.1"/>
    <property type="molecule type" value="Genomic_DNA"/>
</dbReference>
<evidence type="ECO:0000313" key="3">
    <source>
        <dbReference type="Proteomes" id="UP001239795"/>
    </source>
</evidence>
<organism evidence="2 3">
    <name type="scientific">Colletotrichum melonis</name>
    <dbReference type="NCBI Taxonomy" id="1209925"/>
    <lineage>
        <taxon>Eukaryota</taxon>
        <taxon>Fungi</taxon>
        <taxon>Dikarya</taxon>
        <taxon>Ascomycota</taxon>
        <taxon>Pezizomycotina</taxon>
        <taxon>Sordariomycetes</taxon>
        <taxon>Hypocreomycetidae</taxon>
        <taxon>Glomerellales</taxon>
        <taxon>Glomerellaceae</taxon>
        <taxon>Colletotrichum</taxon>
        <taxon>Colletotrichum acutatum species complex</taxon>
    </lineage>
</organism>
<dbReference type="Proteomes" id="UP001239795">
    <property type="component" value="Unassembled WGS sequence"/>
</dbReference>
<accession>A0AAI9UND3</accession>
<feature type="chain" id="PRO_5042564430" description="Secreted protein" evidence="1">
    <location>
        <begin position="26"/>
        <end position="94"/>
    </location>
</feature>
<evidence type="ECO:0000313" key="2">
    <source>
        <dbReference type="EMBL" id="KAK1460173.1"/>
    </source>
</evidence>
<reference evidence="2 3" key="1">
    <citation type="submission" date="2016-10" db="EMBL/GenBank/DDBJ databases">
        <title>The genome sequence of Colletotrichum fioriniae PJ7.</title>
        <authorList>
            <person name="Baroncelli R."/>
        </authorList>
    </citation>
    <scope>NUCLEOTIDE SEQUENCE [LARGE SCALE GENOMIC DNA]</scope>
    <source>
        <strain evidence="2">Col 31</strain>
    </source>
</reference>
<feature type="signal peptide" evidence="1">
    <location>
        <begin position="1"/>
        <end position="25"/>
    </location>
</feature>